<keyword evidence="3 6" id="KW-0378">Hydrolase</keyword>
<dbReference type="Gene3D" id="3.40.50.1820">
    <property type="entry name" value="alpha/beta hydrolase"/>
    <property type="match status" value="1"/>
</dbReference>
<dbReference type="GO" id="GO:0035527">
    <property type="term" value="F:3-hydroxypropionate dehydrogenase (NADP+) activity"/>
    <property type="evidence" value="ECO:0007669"/>
    <property type="project" value="UniProtKB-UniRule"/>
</dbReference>
<evidence type="ECO:0000256" key="1">
    <source>
        <dbReference type="ARBA" id="ARBA00022630"/>
    </source>
</evidence>
<dbReference type="GO" id="GO:0019740">
    <property type="term" value="P:nitrogen utilization"/>
    <property type="evidence" value="ECO:0007669"/>
    <property type="project" value="UniProtKB-UniRule"/>
</dbReference>
<comment type="function">
    <text evidence="7">May reduce toxic product malonic semialdehyde to 3-hydroxypropionic acid, which is excreted.</text>
</comment>
<evidence type="ECO:0000259" key="9">
    <source>
        <dbReference type="Pfam" id="PF00881"/>
    </source>
</evidence>
<dbReference type="EC" id="1.1.1.298" evidence="7"/>
<dbReference type="Pfam" id="PF00561">
    <property type="entry name" value="Abhydrolase_1"/>
    <property type="match status" value="1"/>
</dbReference>
<keyword evidence="2 7" id="KW-0288">FMN</keyword>
<dbReference type="SUPFAM" id="SSF53474">
    <property type="entry name" value="alpha/beta-Hydrolases"/>
    <property type="match status" value="1"/>
</dbReference>
<dbReference type="GO" id="GO:0016746">
    <property type="term" value="F:acyltransferase activity"/>
    <property type="evidence" value="ECO:0007669"/>
    <property type="project" value="UniProtKB-KW"/>
</dbReference>
<dbReference type="GO" id="GO:0016811">
    <property type="term" value="F:hydrolase activity, acting on carbon-nitrogen (but not peptide) bonds, in linear amides"/>
    <property type="evidence" value="ECO:0007669"/>
    <property type="project" value="InterPro"/>
</dbReference>
<dbReference type="SUPFAM" id="SSF55469">
    <property type="entry name" value="FMN-dependent nitroreductase-like"/>
    <property type="match status" value="1"/>
</dbReference>
<comment type="similarity">
    <text evidence="6">Belongs to the AB hydrolase superfamily. Hydrolase RutD family.</text>
</comment>
<dbReference type="InterPro" id="IPR029058">
    <property type="entry name" value="AB_hydrolase_fold"/>
</dbReference>
<dbReference type="Proteomes" id="UP000282433">
    <property type="component" value="Chromosome"/>
</dbReference>
<comment type="similarity">
    <text evidence="7">Belongs to the nitroreductase family. HadB/RutE subfamily.</text>
</comment>
<dbReference type="InterPro" id="IPR023936">
    <property type="entry name" value="RutE-like"/>
</dbReference>
<evidence type="ECO:0000256" key="4">
    <source>
        <dbReference type="ARBA" id="ARBA00022857"/>
    </source>
</evidence>
<comment type="catalytic activity">
    <reaction evidence="6">
        <text>carbamate + 2 H(+) = NH4(+) + CO2</text>
        <dbReference type="Rhea" id="RHEA:15649"/>
        <dbReference type="ChEBI" id="CHEBI:13941"/>
        <dbReference type="ChEBI" id="CHEBI:15378"/>
        <dbReference type="ChEBI" id="CHEBI:16526"/>
        <dbReference type="ChEBI" id="CHEBI:28938"/>
    </reaction>
</comment>
<keyword evidence="10" id="KW-0808">Transferase</keyword>
<name>A0A3S4H715_KLEPN</name>
<dbReference type="GO" id="GO:0006212">
    <property type="term" value="P:uracil catabolic process"/>
    <property type="evidence" value="ECO:0007669"/>
    <property type="project" value="UniProtKB-UniRule"/>
</dbReference>
<dbReference type="InterPro" id="IPR000415">
    <property type="entry name" value="Nitroreductase-like"/>
</dbReference>
<evidence type="ECO:0000256" key="3">
    <source>
        <dbReference type="ARBA" id="ARBA00022801"/>
    </source>
</evidence>
<dbReference type="EC" id="3.5.1.-" evidence="6"/>
<dbReference type="CDD" id="cd02148">
    <property type="entry name" value="RutE-like"/>
    <property type="match status" value="1"/>
</dbReference>
<feature type="domain" description="Nitroreductase" evidence="9">
    <location>
        <begin position="280"/>
        <end position="431"/>
    </location>
</feature>
<keyword evidence="5 7" id="KW-0560">Oxidoreductase</keyword>
<evidence type="ECO:0000313" key="10">
    <source>
        <dbReference type="EMBL" id="VEB07268.1"/>
    </source>
</evidence>
<dbReference type="Pfam" id="PF00881">
    <property type="entry name" value="Nitroreductase"/>
    <property type="match status" value="1"/>
</dbReference>
<organism evidence="10 11">
    <name type="scientific">Klebsiella pneumoniae</name>
    <dbReference type="NCBI Taxonomy" id="573"/>
    <lineage>
        <taxon>Bacteria</taxon>
        <taxon>Pseudomonadati</taxon>
        <taxon>Pseudomonadota</taxon>
        <taxon>Gammaproteobacteria</taxon>
        <taxon>Enterobacterales</taxon>
        <taxon>Enterobacteriaceae</taxon>
        <taxon>Klebsiella/Raoultella group</taxon>
        <taxon>Klebsiella</taxon>
        <taxon>Klebsiella pneumoniae complex</taxon>
    </lineage>
</organism>
<evidence type="ECO:0000256" key="6">
    <source>
        <dbReference type="HAMAP-Rule" id="MF_00832"/>
    </source>
</evidence>
<comment type="catalytic activity">
    <reaction evidence="7">
        <text>3-hydroxypropanoate + NADP(+) = 3-oxopropanoate + NADPH + H(+)</text>
        <dbReference type="Rhea" id="RHEA:26438"/>
        <dbReference type="ChEBI" id="CHEBI:15378"/>
        <dbReference type="ChEBI" id="CHEBI:16510"/>
        <dbReference type="ChEBI" id="CHEBI:33190"/>
        <dbReference type="ChEBI" id="CHEBI:57783"/>
        <dbReference type="ChEBI" id="CHEBI:58349"/>
        <dbReference type="EC" id="1.1.1.298"/>
    </reaction>
</comment>
<dbReference type="InterPro" id="IPR029479">
    <property type="entry name" value="Nitroreductase"/>
</dbReference>
<protein>
    <recommendedName>
        <fullName evidence="6 7">Multifunctional fusion protein</fullName>
    </recommendedName>
    <domain>
        <recommendedName>
            <fullName evidence="6">Putative carbamate hydrolase RutD</fullName>
            <ecNumber evidence="6">3.5.1.-</ecNumber>
        </recommendedName>
        <alternativeName>
            <fullName evidence="6">Aminohydrolase</fullName>
        </alternativeName>
    </domain>
    <domain>
        <recommendedName>
            <fullName evidence="7">Probable malonic semialdehyde reductase RutE</fullName>
            <ecNumber evidence="7">1.1.1.298</ecNumber>
        </recommendedName>
    </domain>
</protein>
<evidence type="ECO:0000256" key="7">
    <source>
        <dbReference type="HAMAP-Rule" id="MF_01204"/>
    </source>
</evidence>
<dbReference type="Gene3D" id="3.40.109.10">
    <property type="entry name" value="NADH Oxidase"/>
    <property type="match status" value="1"/>
</dbReference>
<comment type="function">
    <text evidence="6">Involved in pyrimidine catabolism. May facilitate the hydrolysis of carbamate, a reaction that can also occur spontaneously.</text>
</comment>
<keyword evidence="1 7" id="KW-0285">Flavoprotein</keyword>
<evidence type="ECO:0000256" key="5">
    <source>
        <dbReference type="ARBA" id="ARBA00023002"/>
    </source>
</evidence>
<dbReference type="PANTHER" id="PTHR43543:SF1">
    <property type="entry name" value="MALONIC SEMIALDEHYDE REDUCTASE RUTE-RELATED"/>
    <property type="match status" value="1"/>
</dbReference>
<dbReference type="InterPro" id="IPR019913">
    <property type="entry name" value="Pyrimidine_utilisation_RutD"/>
</dbReference>
<proteinExistence type="inferred from homology"/>
<dbReference type="InterPro" id="IPR050461">
    <property type="entry name" value="Nitroreductase_HadB/RutE"/>
</dbReference>
<dbReference type="NCBIfam" id="TIGR03611">
    <property type="entry name" value="RutD"/>
    <property type="match status" value="1"/>
</dbReference>
<feature type="domain" description="AB hydrolase-1" evidence="8">
    <location>
        <begin position="17"/>
        <end position="229"/>
    </location>
</feature>
<sequence>MARRAGGGPQRRSGRGGGYWLAQRAALEEQYQLVSYDHNGTGENAGPLPADYSLATMAGELFSALQAAGIARFALVGHALGALIGLQLALDRPEAVSALALVNGWLSLSPHTRRCFQVRERLLHAGGAQAWVEAQPLFLYPAEWMAARLPRLEAEDALAISHFQGKENLLKRLQALKQADFSRRAAAIACPTLIISAADDLLVPASCSRVLQTAIPGSQLVEMPWGGHACNVTDADTFNTIFTRRAVRYAAGRQGDPMNDAINHTACETLFTQARTHNGWLDKPVSDAQLQAVWDLMKMGPTSANCSPARIVFVRSAEGKEKLRPTLSSGNLQKTMQAPVTAIVAWDSAFYDRLPTLFPHGDARSWFTSSPQLAEETAFRNSSLQAAYLIFACRARGLDTGPMSGFDREKVDAAFFADNGWKSNLLVNIGYGDPGKLYGRLPRLSFDEACLLA</sequence>
<dbReference type="PANTHER" id="PTHR43543">
    <property type="entry name" value="MALONIC SEMIALDEHYDE REDUCTASE RUTE-RELATED"/>
    <property type="match status" value="1"/>
</dbReference>
<evidence type="ECO:0000256" key="2">
    <source>
        <dbReference type="ARBA" id="ARBA00022643"/>
    </source>
</evidence>
<reference evidence="10 11" key="1">
    <citation type="submission" date="2018-12" db="EMBL/GenBank/DDBJ databases">
        <authorList>
            <consortium name="Pathogen Informatics"/>
        </authorList>
    </citation>
    <scope>NUCLEOTIDE SEQUENCE [LARGE SCALE GENOMIC DNA]</scope>
    <source>
        <strain evidence="10 11">NCTC13635</strain>
    </source>
</reference>
<dbReference type="HAMAP" id="MF_01204">
    <property type="entry name" value="Oxidoreductase_RutE_HadB"/>
    <property type="match status" value="1"/>
</dbReference>
<dbReference type="PRINTS" id="PR00111">
    <property type="entry name" value="ABHYDROLASE"/>
</dbReference>
<gene>
    <name evidence="7 10" type="primary">rutE</name>
    <name evidence="6" type="synonym">rutD</name>
    <name evidence="10" type="ORF">NCTC13635_06650</name>
</gene>
<dbReference type="HAMAP" id="MF_00832">
    <property type="entry name" value="RutD"/>
    <property type="match status" value="1"/>
</dbReference>
<dbReference type="AlphaFoldDB" id="A0A3S4H715"/>
<comment type="cofactor">
    <cofactor evidence="7">
        <name>FMN</name>
        <dbReference type="ChEBI" id="CHEBI:58210"/>
    </cofactor>
</comment>
<dbReference type="InterPro" id="IPR000073">
    <property type="entry name" value="AB_hydrolase_1"/>
</dbReference>
<dbReference type="NCBIfam" id="NF003768">
    <property type="entry name" value="PRK05365.1"/>
    <property type="match status" value="1"/>
</dbReference>
<keyword evidence="10" id="KW-0012">Acyltransferase</keyword>
<evidence type="ECO:0000313" key="11">
    <source>
        <dbReference type="Proteomes" id="UP000282433"/>
    </source>
</evidence>
<keyword evidence="7" id="KW-0520">NAD</keyword>
<keyword evidence="4 7" id="KW-0521">NADP</keyword>
<dbReference type="EMBL" id="LR134162">
    <property type="protein sequence ID" value="VEB07268.1"/>
    <property type="molecule type" value="Genomic_DNA"/>
</dbReference>
<accession>A0A3S4H715</accession>
<evidence type="ECO:0000259" key="8">
    <source>
        <dbReference type="Pfam" id="PF00561"/>
    </source>
</evidence>